<dbReference type="Proteomes" id="UP000445000">
    <property type="component" value="Unassembled WGS sequence"/>
</dbReference>
<protein>
    <submittedName>
        <fullName evidence="1">Uncharacterized protein</fullName>
    </submittedName>
</protein>
<evidence type="ECO:0000313" key="1">
    <source>
        <dbReference type="EMBL" id="GFE80764.1"/>
    </source>
</evidence>
<dbReference type="RefSeq" id="WP_161812404.1">
    <property type="nucleotide sequence ID" value="NZ_BLJN01000002.1"/>
</dbReference>
<dbReference type="EMBL" id="BLJN01000002">
    <property type="protein sequence ID" value="GFE80764.1"/>
    <property type="molecule type" value="Genomic_DNA"/>
</dbReference>
<evidence type="ECO:0000313" key="2">
    <source>
        <dbReference type="Proteomes" id="UP000445000"/>
    </source>
</evidence>
<keyword evidence="2" id="KW-1185">Reference proteome</keyword>
<sequence length="185" mass="20276">MYWILATIFIVIALAVPRYRPVGIVGCVLLGAMLTWAVVQRLRVPADDDRPQVQERGRPTSPAAVLQIIMPDQVRVDDLTMSGGGAPFELRGRIENKSEALLKSITLLVTRRDCYEGALDPTGCAVVWQDKHWISIVVPPGESRDFSSQVWMRGAAPRVRGTLKDSFEIVAASGEIPPPASKADQ</sequence>
<comment type="caution">
    <text evidence="1">The sequence shown here is derived from an EMBL/GenBank/DDBJ whole genome shotgun (WGS) entry which is preliminary data.</text>
</comment>
<organism evidence="1 2">
    <name type="scientific">Steroidobacter agaridevorans</name>
    <dbReference type="NCBI Taxonomy" id="2695856"/>
    <lineage>
        <taxon>Bacteria</taxon>
        <taxon>Pseudomonadati</taxon>
        <taxon>Pseudomonadota</taxon>
        <taxon>Gammaproteobacteria</taxon>
        <taxon>Steroidobacterales</taxon>
        <taxon>Steroidobacteraceae</taxon>
        <taxon>Steroidobacter</taxon>
    </lineage>
</organism>
<name>A0A829YBK3_9GAMM</name>
<gene>
    <name evidence="1" type="ORF">GCM10011487_27640</name>
</gene>
<accession>A0A829YBK3</accession>
<dbReference type="AlphaFoldDB" id="A0A829YBK3"/>
<proteinExistence type="predicted"/>
<reference evidence="2" key="1">
    <citation type="submission" date="2020-01" db="EMBL/GenBank/DDBJ databases">
        <title>'Steroidobacter agaridevorans' sp. nov., agar-degrading bacteria isolated from rhizosphere soils.</title>
        <authorList>
            <person name="Ikenaga M."/>
            <person name="Kataoka M."/>
            <person name="Murouchi A."/>
            <person name="Katsuragi S."/>
            <person name="Sakai M."/>
        </authorList>
    </citation>
    <scope>NUCLEOTIDE SEQUENCE [LARGE SCALE GENOMIC DNA]</scope>
    <source>
        <strain evidence="2">YU21-B</strain>
    </source>
</reference>